<evidence type="ECO:0000259" key="7">
    <source>
        <dbReference type="PROSITE" id="PS50885"/>
    </source>
</evidence>
<evidence type="ECO:0000256" key="5">
    <source>
        <dbReference type="SAM" id="Coils"/>
    </source>
</evidence>
<dbReference type="Gene3D" id="3.30.450.20">
    <property type="entry name" value="PAS domain"/>
    <property type="match status" value="1"/>
</dbReference>
<comment type="caution">
    <text evidence="8">The sequence shown here is derived from an EMBL/GenBank/DDBJ whole genome shotgun (WGS) entry which is preliminary data.</text>
</comment>
<dbReference type="GO" id="GO:0000155">
    <property type="term" value="F:phosphorelay sensor kinase activity"/>
    <property type="evidence" value="ECO:0007669"/>
    <property type="project" value="InterPro"/>
</dbReference>
<feature type="coiled-coil region" evidence="5">
    <location>
        <begin position="372"/>
        <end position="399"/>
    </location>
</feature>
<evidence type="ECO:0000256" key="2">
    <source>
        <dbReference type="ARBA" id="ARBA00022553"/>
    </source>
</evidence>
<evidence type="ECO:0000256" key="3">
    <source>
        <dbReference type="ARBA" id="ARBA00022679"/>
    </source>
</evidence>
<evidence type="ECO:0000313" key="9">
    <source>
        <dbReference type="Proteomes" id="UP000005561"/>
    </source>
</evidence>
<dbReference type="InterPro" id="IPR003594">
    <property type="entry name" value="HATPase_dom"/>
</dbReference>
<feature type="transmembrane region" description="Helical" evidence="6">
    <location>
        <begin position="20"/>
        <end position="42"/>
    </location>
</feature>
<keyword evidence="5" id="KW-0175">Coiled coil</keyword>
<keyword evidence="6" id="KW-0812">Transmembrane</keyword>
<evidence type="ECO:0000313" key="8">
    <source>
        <dbReference type="EMBL" id="EET59569.1"/>
    </source>
</evidence>
<protein>
    <submittedName>
        <fullName evidence="8">ATPase/histidine kinase/DNA gyrase B/HSP90 domain protein</fullName>
    </submittedName>
</protein>
<accession>C6LII7</accession>
<reference evidence="8" key="1">
    <citation type="submission" date="2009-07" db="EMBL/GenBank/DDBJ databases">
        <authorList>
            <person name="Weinstock G."/>
            <person name="Sodergren E."/>
            <person name="Clifton S."/>
            <person name="Fulton L."/>
            <person name="Fulton B."/>
            <person name="Courtney L."/>
            <person name="Fronick C."/>
            <person name="Harrison M."/>
            <person name="Strong C."/>
            <person name="Farmer C."/>
            <person name="Delahaunty K."/>
            <person name="Markovic C."/>
            <person name="Hall O."/>
            <person name="Minx P."/>
            <person name="Tomlinson C."/>
            <person name="Mitreva M."/>
            <person name="Nelson J."/>
            <person name="Hou S."/>
            <person name="Wollam A."/>
            <person name="Pepin K.H."/>
            <person name="Johnson M."/>
            <person name="Bhonagiri V."/>
            <person name="Nash W.E."/>
            <person name="Warren W."/>
            <person name="Chinwalla A."/>
            <person name="Mardis E.R."/>
            <person name="Wilson R.K."/>
        </authorList>
    </citation>
    <scope>NUCLEOTIDE SEQUENCE [LARGE SCALE GENOMIC DNA]</scope>
    <source>
        <strain evidence="8">DSM 14469</strain>
    </source>
</reference>
<dbReference type="eggNOG" id="COG2972">
    <property type="taxonomic scope" value="Bacteria"/>
</dbReference>
<dbReference type="InterPro" id="IPR003660">
    <property type="entry name" value="HAMP_dom"/>
</dbReference>
<keyword evidence="3" id="KW-0808">Transferase</keyword>
<dbReference type="CDD" id="cd06225">
    <property type="entry name" value="HAMP"/>
    <property type="match status" value="1"/>
</dbReference>
<dbReference type="OrthoDB" id="9809348at2"/>
<dbReference type="SMART" id="SM00304">
    <property type="entry name" value="HAMP"/>
    <property type="match status" value="1"/>
</dbReference>
<evidence type="ECO:0000256" key="4">
    <source>
        <dbReference type="ARBA" id="ARBA00022777"/>
    </source>
</evidence>
<dbReference type="InterPro" id="IPR050640">
    <property type="entry name" value="Bact_2-comp_sensor_kinase"/>
</dbReference>
<dbReference type="STRING" id="168384.SAMN05660368_01868"/>
<dbReference type="AlphaFoldDB" id="C6LII7"/>
<dbReference type="Gene3D" id="3.30.565.10">
    <property type="entry name" value="Histidine kinase-like ATPase, C-terminal domain"/>
    <property type="match status" value="1"/>
</dbReference>
<keyword evidence="6" id="KW-0472">Membrane</keyword>
<dbReference type="GO" id="GO:0016020">
    <property type="term" value="C:membrane"/>
    <property type="evidence" value="ECO:0007669"/>
    <property type="project" value="UniProtKB-SubCell"/>
</dbReference>
<comment type="subcellular location">
    <subcellularLocation>
        <location evidence="1">Membrane</location>
    </subcellularLocation>
</comment>
<evidence type="ECO:0000256" key="1">
    <source>
        <dbReference type="ARBA" id="ARBA00004370"/>
    </source>
</evidence>
<dbReference type="EMBL" id="ACCL02000017">
    <property type="protein sequence ID" value="EET59569.1"/>
    <property type="molecule type" value="Genomic_DNA"/>
</dbReference>
<name>C6LII7_9FIRM</name>
<evidence type="ECO:0000256" key="6">
    <source>
        <dbReference type="SAM" id="Phobius"/>
    </source>
</evidence>
<keyword evidence="2" id="KW-0597">Phosphoprotein</keyword>
<dbReference type="Pfam" id="PF02518">
    <property type="entry name" value="HATPase_c"/>
    <property type="match status" value="1"/>
</dbReference>
<dbReference type="Gene3D" id="1.10.287.130">
    <property type="match status" value="1"/>
</dbReference>
<sequence>MKQYFRKFAGCTKKLRTQLFLTYFLVFALFFLAVILLVSVSIRNILIGQIGNNRTAVLRQIAERANIVKTSSTTLSNLYSYEILSNNFLSGEMTKEQRQEAWDYLDAQKQVYDEVFSYIGLGYEVVLLGENGFLYNSDSDGTDVSTWVYQPWYKKLLEALDNGAAGEVQFSRTFSGSRNGDTVYRFAAGQRLDNGENQSVLLILIDEQLLEDLYVSTQEQGGEIYIYDQAGFIVSHSNKKMLGKQFINVDYMRDVYGTDRSNIIEKMGETYMLSTYLDEKTGWTIVEESPTRIILGALNKTWWIMSCLLIAGLLLAVAVSAYISRHVSNPLANLSSAMDKVGKNDFKPPAIKNGIEEINHLQESFQHMAYEISNLMDIIQEREEQKRELEVNFLRAQINPHFLYNTLFSIRCAVEVGKNNQAAQMISAFIDLLRSTLAVRDSMIPLCDEFEATRKYLVVQKLRYGEKINYELELQEGTEQCMVLPLILQPLAENAIFHGIEAKYETGTVVIESALLGERLLLTITDDGAGMDERTLEKVRACLKQPAVKDDSSIGMPNVHNRIRLNYGEEYGLTVESSKGIGTTVTLLMPAIFQKEEKHESSGRG</sequence>
<keyword evidence="4 8" id="KW-0418">Kinase</keyword>
<dbReference type="PANTHER" id="PTHR34220">
    <property type="entry name" value="SENSOR HISTIDINE KINASE YPDA"/>
    <property type="match status" value="1"/>
</dbReference>
<dbReference type="InterPro" id="IPR010559">
    <property type="entry name" value="Sig_transdc_His_kin_internal"/>
</dbReference>
<dbReference type="RefSeq" id="WP_006863199.1">
    <property type="nucleotide sequence ID" value="NZ_ACCL02000017.1"/>
</dbReference>
<dbReference type="SUPFAM" id="SSF158472">
    <property type="entry name" value="HAMP domain-like"/>
    <property type="match status" value="1"/>
</dbReference>
<feature type="transmembrane region" description="Helical" evidence="6">
    <location>
        <begin position="302"/>
        <end position="323"/>
    </location>
</feature>
<dbReference type="PANTHER" id="PTHR34220:SF7">
    <property type="entry name" value="SENSOR HISTIDINE KINASE YPDA"/>
    <property type="match status" value="1"/>
</dbReference>
<feature type="domain" description="HAMP" evidence="7">
    <location>
        <begin position="325"/>
        <end position="377"/>
    </location>
</feature>
<gene>
    <name evidence="8" type="ORF">BRYFOR_08425</name>
</gene>
<dbReference type="Pfam" id="PF06580">
    <property type="entry name" value="His_kinase"/>
    <property type="match status" value="1"/>
</dbReference>
<keyword evidence="9" id="KW-1185">Reference proteome</keyword>
<dbReference type="InterPro" id="IPR036890">
    <property type="entry name" value="HATPase_C_sf"/>
</dbReference>
<dbReference type="Proteomes" id="UP000005561">
    <property type="component" value="Unassembled WGS sequence"/>
</dbReference>
<keyword evidence="6" id="KW-1133">Transmembrane helix</keyword>
<organism evidence="8 9">
    <name type="scientific">Marvinbryantia formatexigens DSM 14469</name>
    <dbReference type="NCBI Taxonomy" id="478749"/>
    <lineage>
        <taxon>Bacteria</taxon>
        <taxon>Bacillati</taxon>
        <taxon>Bacillota</taxon>
        <taxon>Clostridia</taxon>
        <taxon>Lachnospirales</taxon>
        <taxon>Lachnospiraceae</taxon>
        <taxon>Marvinbryantia</taxon>
    </lineage>
</organism>
<dbReference type="PROSITE" id="PS50885">
    <property type="entry name" value="HAMP"/>
    <property type="match status" value="1"/>
</dbReference>
<proteinExistence type="predicted"/>
<dbReference type="SUPFAM" id="SSF55874">
    <property type="entry name" value="ATPase domain of HSP90 chaperone/DNA topoisomerase II/histidine kinase"/>
    <property type="match status" value="1"/>
</dbReference>